<feature type="transmembrane region" description="Helical" evidence="5">
    <location>
        <begin position="14"/>
        <end position="39"/>
    </location>
</feature>
<comment type="similarity">
    <text evidence="1 4">Belongs to the thiolase-like superfamily. Chalcone/stilbene synthases family.</text>
</comment>
<gene>
    <name evidence="9" type="primary">LOC104581701</name>
    <name evidence="8" type="ORF">BRADI_1g55697v3</name>
</gene>
<keyword evidence="2 4" id="KW-0808">Transferase</keyword>
<name>I1H363_BRADI</name>
<keyword evidence="10" id="KW-1185">Reference proteome</keyword>
<dbReference type="InterPro" id="IPR013601">
    <property type="entry name" value="FAE1_typ3_polyketide_synth"/>
</dbReference>
<dbReference type="eggNOG" id="ENOG502QPKZ">
    <property type="taxonomic scope" value="Eukaryota"/>
</dbReference>
<accession>I1H363</accession>
<evidence type="ECO:0000313" key="10">
    <source>
        <dbReference type="Proteomes" id="UP000008810"/>
    </source>
</evidence>
<dbReference type="RefSeq" id="XP_024313074.1">
    <property type="nucleotide sequence ID" value="XM_024457306.1"/>
</dbReference>
<dbReference type="GeneID" id="104581701"/>
<dbReference type="GO" id="GO:0016747">
    <property type="term" value="F:acyltransferase activity, transferring groups other than amino-acyl groups"/>
    <property type="evidence" value="ECO:0007669"/>
    <property type="project" value="InterPro"/>
</dbReference>
<dbReference type="Proteomes" id="UP000008810">
    <property type="component" value="Chromosome 1"/>
</dbReference>
<reference evidence="9" key="3">
    <citation type="submission" date="2018-08" db="UniProtKB">
        <authorList>
            <consortium name="EnsemblPlants"/>
        </authorList>
    </citation>
    <scope>IDENTIFICATION</scope>
    <source>
        <strain evidence="9">cv. Bd21</strain>
    </source>
</reference>
<dbReference type="EC" id="2.3.1.-" evidence="4"/>
<dbReference type="InterPro" id="IPR013747">
    <property type="entry name" value="ACP_syn_III_C"/>
</dbReference>
<feature type="domain" description="FAE" evidence="6">
    <location>
        <begin position="77"/>
        <end position="363"/>
    </location>
</feature>
<dbReference type="SUPFAM" id="SSF53901">
    <property type="entry name" value="Thiolase-like"/>
    <property type="match status" value="2"/>
</dbReference>
<feature type="domain" description="Beta-ketoacyl-[acyl-carrier-protein] synthase III C-terminal" evidence="7">
    <location>
        <begin position="382"/>
        <end position="461"/>
    </location>
</feature>
<dbReference type="HOGENOM" id="CLU_013238_2_1_1"/>
<dbReference type="Pfam" id="PF08392">
    <property type="entry name" value="FAE1_CUT1_RppA"/>
    <property type="match status" value="1"/>
</dbReference>
<dbReference type="UniPathway" id="UPA00094"/>
<dbReference type="Gramene" id="KQK20626">
    <property type="protein sequence ID" value="KQK20626"/>
    <property type="gene ID" value="BRADI_1g55697v3"/>
</dbReference>
<dbReference type="STRING" id="15368.I1H363"/>
<dbReference type="Gene3D" id="3.40.47.10">
    <property type="match status" value="1"/>
</dbReference>
<evidence type="ECO:0000313" key="9">
    <source>
        <dbReference type="EnsemblPlants" id="KQK20626"/>
    </source>
</evidence>
<reference evidence="8" key="2">
    <citation type="submission" date="2017-06" db="EMBL/GenBank/DDBJ databases">
        <title>WGS assembly of Brachypodium distachyon.</title>
        <authorList>
            <consortium name="The International Brachypodium Initiative"/>
            <person name="Lucas S."/>
            <person name="Harmon-Smith M."/>
            <person name="Lail K."/>
            <person name="Tice H."/>
            <person name="Grimwood J."/>
            <person name="Bruce D."/>
            <person name="Barry K."/>
            <person name="Shu S."/>
            <person name="Lindquist E."/>
            <person name="Wang M."/>
            <person name="Pitluck S."/>
            <person name="Vogel J.P."/>
            <person name="Garvin D.F."/>
            <person name="Mockler T.C."/>
            <person name="Schmutz J."/>
            <person name="Rokhsar D."/>
            <person name="Bevan M.W."/>
        </authorList>
    </citation>
    <scope>NUCLEOTIDE SEQUENCE</scope>
    <source>
        <strain evidence="8">Bd21</strain>
    </source>
</reference>
<keyword evidence="5" id="KW-0812">Transmembrane</keyword>
<evidence type="ECO:0000256" key="5">
    <source>
        <dbReference type="SAM" id="Phobius"/>
    </source>
</evidence>
<dbReference type="InterPro" id="IPR012392">
    <property type="entry name" value="3-ktacl-CoA_syn"/>
</dbReference>
<keyword evidence="3 4" id="KW-0012">Acyltransferase</keyword>
<keyword evidence="5" id="KW-0472">Membrane</keyword>
<evidence type="ECO:0000256" key="1">
    <source>
        <dbReference type="ARBA" id="ARBA00005531"/>
    </source>
</evidence>
<dbReference type="Pfam" id="PF08541">
    <property type="entry name" value="ACP_syn_III_C"/>
    <property type="match status" value="1"/>
</dbReference>
<keyword evidence="5" id="KW-1133">Transmembrane helix</keyword>
<dbReference type="GO" id="GO:0016020">
    <property type="term" value="C:membrane"/>
    <property type="evidence" value="ECO:0007669"/>
    <property type="project" value="InterPro"/>
</dbReference>
<dbReference type="InterPro" id="IPR016039">
    <property type="entry name" value="Thiolase-like"/>
</dbReference>
<evidence type="ECO:0000259" key="7">
    <source>
        <dbReference type="Pfam" id="PF08541"/>
    </source>
</evidence>
<evidence type="ECO:0000256" key="3">
    <source>
        <dbReference type="ARBA" id="ARBA00023315"/>
    </source>
</evidence>
<dbReference type="PIRSF" id="PIRSF036417">
    <property type="entry name" value="3-ktacl-CoA_syn"/>
    <property type="match status" value="1"/>
</dbReference>
<dbReference type="EnsemblPlants" id="KQK20626">
    <property type="protein sequence ID" value="KQK20626"/>
    <property type="gene ID" value="BRADI_1g55697v3"/>
</dbReference>
<evidence type="ECO:0000256" key="4">
    <source>
        <dbReference type="PIRNR" id="PIRNR036417"/>
    </source>
</evidence>
<dbReference type="OMA" id="ASEMLRY"/>
<dbReference type="OrthoDB" id="583646at2759"/>
<reference evidence="8 9" key="1">
    <citation type="journal article" date="2010" name="Nature">
        <title>Genome sequencing and analysis of the model grass Brachypodium distachyon.</title>
        <authorList>
            <consortium name="International Brachypodium Initiative"/>
        </authorList>
    </citation>
    <scope>NUCLEOTIDE SEQUENCE [LARGE SCALE GENOMIC DNA]</scope>
    <source>
        <strain evidence="8">Bd21</strain>
        <strain evidence="9">cv. Bd21</strain>
    </source>
</reference>
<dbReference type="AlphaFoldDB" id="I1H363"/>
<protein>
    <recommendedName>
        <fullName evidence="4">3-ketoacyl-CoA synthase</fullName>
        <ecNumber evidence="4">2.3.1.-</ecNumber>
    </recommendedName>
</protein>
<dbReference type="EMBL" id="CM000880">
    <property type="protein sequence ID" value="KQK20626.1"/>
    <property type="molecule type" value="Genomic_DNA"/>
</dbReference>
<evidence type="ECO:0000313" key="8">
    <source>
        <dbReference type="EMBL" id="KQK20626.1"/>
    </source>
</evidence>
<comment type="pathway">
    <text evidence="4">Lipid metabolism; fatty acid biosynthesis.</text>
</comment>
<evidence type="ECO:0000256" key="2">
    <source>
        <dbReference type="ARBA" id="ARBA00022679"/>
    </source>
</evidence>
<organism evidence="8">
    <name type="scientific">Brachypodium distachyon</name>
    <name type="common">Purple false brome</name>
    <name type="synonym">Trachynia distachya</name>
    <dbReference type="NCBI Taxonomy" id="15368"/>
    <lineage>
        <taxon>Eukaryota</taxon>
        <taxon>Viridiplantae</taxon>
        <taxon>Streptophyta</taxon>
        <taxon>Embryophyta</taxon>
        <taxon>Tracheophyta</taxon>
        <taxon>Spermatophyta</taxon>
        <taxon>Magnoliopsida</taxon>
        <taxon>Liliopsida</taxon>
        <taxon>Poales</taxon>
        <taxon>Poaceae</taxon>
        <taxon>BOP clade</taxon>
        <taxon>Pooideae</taxon>
        <taxon>Stipodae</taxon>
        <taxon>Brachypodieae</taxon>
        <taxon>Brachypodium</taxon>
    </lineage>
</organism>
<sequence>MTLLPPDLKRLKPLYYLAAANKFLLMATVMTLVAAILLLQAAQRIASVDELLSGLHALRPMHLLLGAILLTTTAIVYLLRRPRPVYLIDYACFQPREICRSPKARVLEHARLSSFFSDSTADFVERLLELSGMGEETCLPPPVQYIEPDCSLDQALAEAEMVVFSTVDDLLAKTCISLDAIDVLITNCSLFCPVPSMADKIVNRYKLRDGIRVINLSGMGCSAAVTAVGLARNILQVLPWGSHALVVSTETIGSNFYTGNCRSMQLANILFRMGGSAKLLSTCGLKARFWLAHVERTILAANDAAYRCVHVEEDDEGNRGLTLSKDLMAIAGDALRANIAAVAPRVLPASEMLRYFLLSMARKVLRGRRIRPYIPDFRMAFQHFCIHVGGPAVINSVQLGLRLSDEDVEPSRMTLHRFGNQSSPSVWYELAYIEAKGRMRKGDKVWMIGFGAGYKCNTAVWVCTRPSSNASGPWDSCIHRYPVAVSKKG</sequence>
<feature type="transmembrane region" description="Helical" evidence="5">
    <location>
        <begin position="60"/>
        <end position="79"/>
    </location>
</feature>
<dbReference type="PANTHER" id="PTHR31561">
    <property type="entry name" value="3-KETOACYL-COA SYNTHASE"/>
    <property type="match status" value="1"/>
</dbReference>
<evidence type="ECO:0000259" key="6">
    <source>
        <dbReference type="Pfam" id="PF08392"/>
    </source>
</evidence>
<dbReference type="GO" id="GO:0006633">
    <property type="term" value="P:fatty acid biosynthetic process"/>
    <property type="evidence" value="ECO:0007669"/>
    <property type="project" value="UniProtKB-UniPathway"/>
</dbReference>
<proteinExistence type="inferred from homology"/>
<dbReference type="CDD" id="cd00831">
    <property type="entry name" value="CHS_like"/>
    <property type="match status" value="1"/>
</dbReference>